<dbReference type="SUPFAM" id="SSF56112">
    <property type="entry name" value="Protein kinase-like (PK-like)"/>
    <property type="match status" value="1"/>
</dbReference>
<evidence type="ECO:0000256" key="5">
    <source>
        <dbReference type="ARBA" id="ARBA00023136"/>
    </source>
</evidence>
<keyword evidence="5" id="KW-0472">Membrane</keyword>
<dbReference type="Gene3D" id="1.10.510.10">
    <property type="entry name" value="Transferase(Phosphotransferase) domain 1"/>
    <property type="match status" value="1"/>
</dbReference>
<evidence type="ECO:0000256" key="3">
    <source>
        <dbReference type="ARBA" id="ARBA00022729"/>
    </source>
</evidence>
<proteinExistence type="predicted"/>
<comment type="caution">
    <text evidence="8">The sequence shown here is derived from an EMBL/GenBank/DDBJ whole genome shotgun (WGS) entry which is preliminary data.</text>
</comment>
<reference evidence="8 9" key="1">
    <citation type="journal article" date="2020" name="Mol. Biol. Evol.">
        <title>Distinct Expression and Methylation Patterns for Genes with Different Fates following a Single Whole-Genome Duplication in Flowering Plants.</title>
        <authorList>
            <person name="Shi T."/>
            <person name="Rahmani R.S."/>
            <person name="Gugger P.F."/>
            <person name="Wang M."/>
            <person name="Li H."/>
            <person name="Zhang Y."/>
            <person name="Li Z."/>
            <person name="Wang Q."/>
            <person name="Van de Peer Y."/>
            <person name="Marchal K."/>
            <person name="Chen J."/>
        </authorList>
    </citation>
    <scope>NUCLEOTIDE SEQUENCE [LARGE SCALE GENOMIC DNA]</scope>
    <source>
        <tissue evidence="8">Leaf</tissue>
    </source>
</reference>
<evidence type="ECO:0008006" key="10">
    <source>
        <dbReference type="Google" id="ProtNLM"/>
    </source>
</evidence>
<name>A0A822XQ69_NELNU</name>
<keyword evidence="4" id="KW-1133">Transmembrane helix</keyword>
<evidence type="ECO:0000256" key="7">
    <source>
        <dbReference type="SAM" id="MobiDB-lite"/>
    </source>
</evidence>
<evidence type="ECO:0000256" key="6">
    <source>
        <dbReference type="ARBA" id="ARBA00037847"/>
    </source>
</evidence>
<keyword evidence="9" id="KW-1185">Reference proteome</keyword>
<dbReference type="PANTHER" id="PTHR46084">
    <property type="entry name" value="PROTEIN MALE DISCOVERER 2"/>
    <property type="match status" value="1"/>
</dbReference>
<evidence type="ECO:0000256" key="2">
    <source>
        <dbReference type="ARBA" id="ARBA00022692"/>
    </source>
</evidence>
<evidence type="ECO:0000313" key="8">
    <source>
        <dbReference type="EMBL" id="DAD21239.1"/>
    </source>
</evidence>
<dbReference type="Proteomes" id="UP000607653">
    <property type="component" value="Unassembled WGS sequence"/>
</dbReference>
<comment type="subcellular location">
    <subcellularLocation>
        <location evidence="6">Endomembrane system</location>
        <topology evidence="6">Single-pass membrane protein</topology>
    </subcellularLocation>
    <subcellularLocation>
        <location evidence="1">Membrane</location>
        <topology evidence="1">Single-pass type I membrane protein</topology>
    </subcellularLocation>
</comment>
<accession>A0A822XQ69</accession>
<sequence>MPASSNAISEYVPTIPIARSSGAFPAVPNAKKQQYPPPSWLSSPSNPPLHQSASAPVKAPHNQQPLDDGSFGELWKYVIVALKTIFLIIVETMLYKCRSQGVTTITPWKTEFSGQLQKAFITVKEFEHLDWNARMRIIMEISYCLQYMHHDLNQPVAYSNLQSSSVYLTDNHAAKIGEVCLTIDARFKSETFVEDESEHSKLPPLVDLETNVYSFGMLLIEIISGKLQCSEEGPLLNWASKYLDDKCNISKMVDPTLKSFKNDELDIICEDPMQRPTMREVTSKLREVIAISPEAATPRLSPLWWAELEILSVEGTWSN</sequence>
<protein>
    <recommendedName>
        <fullName evidence="10">Protein kinase domain-containing protein</fullName>
    </recommendedName>
</protein>
<gene>
    <name evidence="8" type="ORF">HUJ06_022702</name>
</gene>
<keyword evidence="3" id="KW-0732">Signal</keyword>
<keyword evidence="2" id="KW-0812">Transmembrane</keyword>
<dbReference type="GO" id="GO:0016020">
    <property type="term" value="C:membrane"/>
    <property type="evidence" value="ECO:0007669"/>
    <property type="project" value="UniProtKB-SubCell"/>
</dbReference>
<organism evidence="8 9">
    <name type="scientific">Nelumbo nucifera</name>
    <name type="common">Sacred lotus</name>
    <dbReference type="NCBI Taxonomy" id="4432"/>
    <lineage>
        <taxon>Eukaryota</taxon>
        <taxon>Viridiplantae</taxon>
        <taxon>Streptophyta</taxon>
        <taxon>Embryophyta</taxon>
        <taxon>Tracheophyta</taxon>
        <taxon>Spermatophyta</taxon>
        <taxon>Magnoliopsida</taxon>
        <taxon>Proteales</taxon>
        <taxon>Nelumbonaceae</taxon>
        <taxon>Nelumbo</taxon>
    </lineage>
</organism>
<dbReference type="InterPro" id="IPR011009">
    <property type="entry name" value="Kinase-like_dom_sf"/>
</dbReference>
<dbReference type="GO" id="GO:0012505">
    <property type="term" value="C:endomembrane system"/>
    <property type="evidence" value="ECO:0007669"/>
    <property type="project" value="UniProtKB-SubCell"/>
</dbReference>
<feature type="region of interest" description="Disordered" evidence="7">
    <location>
        <begin position="28"/>
        <end position="63"/>
    </location>
</feature>
<evidence type="ECO:0000256" key="4">
    <source>
        <dbReference type="ARBA" id="ARBA00022989"/>
    </source>
</evidence>
<evidence type="ECO:0000313" key="9">
    <source>
        <dbReference type="Proteomes" id="UP000607653"/>
    </source>
</evidence>
<dbReference type="EMBL" id="DUZY01000001">
    <property type="protein sequence ID" value="DAD21239.1"/>
    <property type="molecule type" value="Genomic_DNA"/>
</dbReference>
<dbReference type="AlphaFoldDB" id="A0A822XQ69"/>
<evidence type="ECO:0000256" key="1">
    <source>
        <dbReference type="ARBA" id="ARBA00004479"/>
    </source>
</evidence>
<dbReference type="PANTHER" id="PTHR46084:SF1">
    <property type="entry name" value="PROTEIN MALE DISCOVERER 2"/>
    <property type="match status" value="1"/>
</dbReference>